<evidence type="ECO:0000256" key="3">
    <source>
        <dbReference type="ARBA" id="ARBA00023163"/>
    </source>
</evidence>
<dbReference type="RefSeq" id="WP_067230109.1">
    <property type="nucleotide sequence ID" value="NZ_CP014145.1"/>
</dbReference>
<name>A0A109QXC1_9MICO</name>
<evidence type="ECO:0000313" key="5">
    <source>
        <dbReference type="EMBL" id="AMB59718.1"/>
    </source>
</evidence>
<evidence type="ECO:0000256" key="1">
    <source>
        <dbReference type="ARBA" id="ARBA00023015"/>
    </source>
</evidence>
<dbReference type="InterPro" id="IPR036388">
    <property type="entry name" value="WH-like_DNA-bd_sf"/>
</dbReference>
<dbReference type="Pfam" id="PF00392">
    <property type="entry name" value="GntR"/>
    <property type="match status" value="1"/>
</dbReference>
<dbReference type="AlphaFoldDB" id="A0A109QXC1"/>
<gene>
    <name evidence="5" type="ORF">AWU67_13560</name>
</gene>
<dbReference type="OrthoDB" id="9784718at2"/>
<feature type="domain" description="HTH gntR-type" evidence="4">
    <location>
        <begin position="8"/>
        <end position="78"/>
    </location>
</feature>
<keyword evidence="3" id="KW-0804">Transcription</keyword>
<dbReference type="PANTHER" id="PTHR43537">
    <property type="entry name" value="TRANSCRIPTIONAL REGULATOR, GNTR FAMILY"/>
    <property type="match status" value="1"/>
</dbReference>
<dbReference type="EMBL" id="CP014145">
    <property type="protein sequence ID" value="AMB59718.1"/>
    <property type="molecule type" value="Genomic_DNA"/>
</dbReference>
<dbReference type="GO" id="GO:0003700">
    <property type="term" value="F:DNA-binding transcription factor activity"/>
    <property type="evidence" value="ECO:0007669"/>
    <property type="project" value="InterPro"/>
</dbReference>
<proteinExistence type="predicted"/>
<reference evidence="6" key="2">
    <citation type="submission" date="2016-01" db="EMBL/GenBank/DDBJ databases">
        <title>First complete genome sequence of a species in the genus Microterricola, an extremophilic cold active enzyme producing strain ERGS5:02 isolated from Sikkim Himalaya.</title>
        <authorList>
            <person name="Kumar R."/>
            <person name="Singh D."/>
            <person name="Swarnkar M.K."/>
        </authorList>
    </citation>
    <scope>NUCLEOTIDE SEQUENCE [LARGE SCALE GENOMIC DNA]</scope>
    <source>
        <strain evidence="6">ERGS5:02</strain>
    </source>
</reference>
<dbReference type="PROSITE" id="PS50949">
    <property type="entry name" value="HTH_GNTR"/>
    <property type="match status" value="1"/>
</dbReference>
<accession>A0A109QXC1</accession>
<dbReference type="InterPro" id="IPR036390">
    <property type="entry name" value="WH_DNA-bd_sf"/>
</dbReference>
<dbReference type="InterPro" id="IPR008920">
    <property type="entry name" value="TF_FadR/GntR_C"/>
</dbReference>
<dbReference type="InterPro" id="IPR011711">
    <property type="entry name" value="GntR_C"/>
</dbReference>
<dbReference type="Pfam" id="PF07729">
    <property type="entry name" value="FCD"/>
    <property type="match status" value="1"/>
</dbReference>
<reference evidence="5 6" key="1">
    <citation type="journal article" date="2016" name="J. Biotechnol.">
        <title>First complete genome sequence of a species in the genus Microterricola, an extremophilic cold active enzyme producing bacterial strain ERGS5:02 isolated from Sikkim Himalaya.</title>
        <authorList>
            <person name="Himanshu"/>
            <person name="Swarnkar M.K."/>
            <person name="Singh D."/>
            <person name="Kumar R."/>
        </authorList>
    </citation>
    <scope>NUCLEOTIDE SEQUENCE [LARGE SCALE GENOMIC DNA]</scope>
    <source>
        <strain evidence="5 6">ERGS5:02</strain>
    </source>
</reference>
<dbReference type="Gene3D" id="1.20.120.530">
    <property type="entry name" value="GntR ligand-binding domain-like"/>
    <property type="match status" value="1"/>
</dbReference>
<dbReference type="Proteomes" id="UP000058305">
    <property type="component" value="Chromosome"/>
</dbReference>
<keyword evidence="1" id="KW-0805">Transcription regulation</keyword>
<evidence type="ECO:0000313" key="6">
    <source>
        <dbReference type="Proteomes" id="UP000058305"/>
    </source>
</evidence>
<dbReference type="CDD" id="cd07377">
    <property type="entry name" value="WHTH_GntR"/>
    <property type="match status" value="1"/>
</dbReference>
<dbReference type="KEGG" id="mvd:AWU67_13560"/>
<evidence type="ECO:0000256" key="2">
    <source>
        <dbReference type="ARBA" id="ARBA00023125"/>
    </source>
</evidence>
<evidence type="ECO:0000259" key="4">
    <source>
        <dbReference type="PROSITE" id="PS50949"/>
    </source>
</evidence>
<dbReference type="SUPFAM" id="SSF46785">
    <property type="entry name" value="Winged helix' DNA-binding domain"/>
    <property type="match status" value="1"/>
</dbReference>
<keyword evidence="6" id="KW-1185">Reference proteome</keyword>
<protein>
    <recommendedName>
        <fullName evidence="4">HTH gntR-type domain-containing protein</fullName>
    </recommendedName>
</protein>
<keyword evidence="2" id="KW-0238">DNA-binding</keyword>
<dbReference type="SMART" id="SM00895">
    <property type="entry name" value="FCD"/>
    <property type="match status" value="1"/>
</dbReference>
<sequence>MFSPIHSAGVSEAIVRRIGELIGSGELRPGDRLPTEAELSQAFEVAPMTVRAALQALRDFHLIETRRGRNGGTFIHADAAQAAYFQDDSMPTITEFADFTVWREAISGEASALVAGRIAAGELTEAEVQRLVELRDASHQAGLSSSAFRFADAEFHRYIAELCGSPRLLDAERSIQASLTKILRRMVQPPNVASLTTQSHTALCAALLAGDPERSRRELRAHVRSTVDVGVGLGYLRAD</sequence>
<dbReference type="SUPFAM" id="SSF48008">
    <property type="entry name" value="GntR ligand-binding domain-like"/>
    <property type="match status" value="1"/>
</dbReference>
<dbReference type="GO" id="GO:0003677">
    <property type="term" value="F:DNA binding"/>
    <property type="evidence" value="ECO:0007669"/>
    <property type="project" value="UniProtKB-KW"/>
</dbReference>
<dbReference type="InterPro" id="IPR000524">
    <property type="entry name" value="Tscrpt_reg_HTH_GntR"/>
</dbReference>
<dbReference type="PANTHER" id="PTHR43537:SF24">
    <property type="entry name" value="GLUCONATE OPERON TRANSCRIPTIONAL REPRESSOR"/>
    <property type="match status" value="1"/>
</dbReference>
<organism evidence="5 6">
    <name type="scientific">Microterricola viridarii</name>
    <dbReference type="NCBI Taxonomy" id="412690"/>
    <lineage>
        <taxon>Bacteria</taxon>
        <taxon>Bacillati</taxon>
        <taxon>Actinomycetota</taxon>
        <taxon>Actinomycetes</taxon>
        <taxon>Micrococcales</taxon>
        <taxon>Microbacteriaceae</taxon>
        <taxon>Microterricola</taxon>
    </lineage>
</organism>
<dbReference type="Gene3D" id="1.10.10.10">
    <property type="entry name" value="Winged helix-like DNA-binding domain superfamily/Winged helix DNA-binding domain"/>
    <property type="match status" value="1"/>
</dbReference>
<dbReference type="SMART" id="SM00345">
    <property type="entry name" value="HTH_GNTR"/>
    <property type="match status" value="1"/>
</dbReference>